<reference evidence="1 2" key="1">
    <citation type="submission" date="2019-02" db="EMBL/GenBank/DDBJ databases">
        <title>Complete genome sequence of Burkholderia cenocepacia phage BcepSauron.</title>
        <authorList>
            <person name="Park K."/>
            <person name="Gonzalez C."/>
            <person name="Liu M."/>
            <person name="Gill J."/>
        </authorList>
    </citation>
    <scope>NUCLEOTIDE SEQUENCE [LARGE SCALE GENOMIC DNA]</scope>
</reference>
<keyword evidence="2" id="KW-1185">Reference proteome</keyword>
<name>A0A482MKW8_9CAUD</name>
<evidence type="ECO:0000313" key="2">
    <source>
        <dbReference type="Proteomes" id="UP000301424"/>
    </source>
</evidence>
<dbReference type="Proteomes" id="UP000301424">
    <property type="component" value="Segment"/>
</dbReference>
<proteinExistence type="predicted"/>
<sequence length="87" mass="9560">MVTETKYFALETTHGSVCVPASLLDNRDTARVYELAPFCAGDIEADDEDIVCATRTDSLSPDWEREARAAYALNMGHEFDGGGNDRD</sequence>
<evidence type="ECO:0000313" key="1">
    <source>
        <dbReference type="EMBL" id="QBQ74414.1"/>
    </source>
</evidence>
<organism evidence="1 2">
    <name type="scientific">Burkholderia phage BcepSauron</name>
    <dbReference type="NCBI Taxonomy" id="2530033"/>
    <lineage>
        <taxon>Viruses</taxon>
        <taxon>Duplodnaviria</taxon>
        <taxon>Heunggongvirae</taxon>
        <taxon>Uroviricota</taxon>
        <taxon>Caudoviricetes</taxon>
        <taxon>Sarumanvirus</taxon>
        <taxon>Sarumanvirus bcepsauron</taxon>
    </lineage>
</organism>
<dbReference type="EMBL" id="MK552141">
    <property type="protein sequence ID" value="QBQ74414.1"/>
    <property type="molecule type" value="Genomic_DNA"/>
</dbReference>
<gene>
    <name evidence="1" type="ORF">BcepSauron_034</name>
</gene>
<accession>A0A482MKW8</accession>
<protein>
    <submittedName>
        <fullName evidence="1">Uncharacterized protein</fullName>
    </submittedName>
</protein>